<evidence type="ECO:0000313" key="2">
    <source>
        <dbReference type="EMBL" id="RCN36691.1"/>
    </source>
</evidence>
<evidence type="ECO:0000256" key="1">
    <source>
        <dbReference type="SAM" id="MobiDB-lite"/>
    </source>
</evidence>
<dbReference type="OrthoDB" id="5907710at2759"/>
<dbReference type="EMBL" id="JOJR01000534">
    <property type="protein sequence ID" value="RCN36691.1"/>
    <property type="molecule type" value="Genomic_DNA"/>
</dbReference>
<feature type="compositionally biased region" description="Low complexity" evidence="1">
    <location>
        <begin position="344"/>
        <end position="353"/>
    </location>
</feature>
<feature type="compositionally biased region" description="Basic and acidic residues" evidence="1">
    <location>
        <begin position="193"/>
        <end position="208"/>
    </location>
</feature>
<feature type="region of interest" description="Disordered" evidence="1">
    <location>
        <begin position="307"/>
        <end position="371"/>
    </location>
</feature>
<evidence type="ECO:0000313" key="3">
    <source>
        <dbReference type="Proteomes" id="UP000252519"/>
    </source>
</evidence>
<sequence>MVKDLKDRHESQPELAQIAQLLDSLRAKVDADNTKLQTQITTWKGDVTDRINHLLKLKTPCALTKVDMINAMRAEYDAFRSAQKVLEEQRPIPITAAELKPLHDQYQDICTRLDRMEAMITQSRSDNETAMAKMQQLLENIQRGMDDNSSVSSSRSSHAPAGQRRPSPIAEQRRTSPIAGQRRPSPVAARRRTSQDPNHRSSRQESRRTPRTRSRSRINPSRQYARTPPRRHPTPSREHSPRRILRGDARSPVQRRPLPTTEREYEDELHALEKRIQEINARIEMELRSSSEGALRRLESLRRDKSELKKTKDFYEERLNRIRRATQRDHSERSRSPHVRDQRSSSQRRQWQRPTAWNDYGSQRSSAARGV</sequence>
<feature type="compositionally biased region" description="Polar residues" evidence="1">
    <location>
        <begin position="360"/>
        <end position="371"/>
    </location>
</feature>
<feature type="compositionally biased region" description="Basic and acidic residues" evidence="1">
    <location>
        <begin position="307"/>
        <end position="343"/>
    </location>
</feature>
<proteinExistence type="predicted"/>
<dbReference type="Proteomes" id="UP000252519">
    <property type="component" value="Unassembled WGS sequence"/>
</dbReference>
<name>A0A368FWX2_ANCCA</name>
<gene>
    <name evidence="2" type="ORF">ANCCAN_17423</name>
</gene>
<keyword evidence="3" id="KW-1185">Reference proteome</keyword>
<dbReference type="AlphaFoldDB" id="A0A368FWX2"/>
<reference evidence="2 3" key="1">
    <citation type="submission" date="2014-10" db="EMBL/GenBank/DDBJ databases">
        <title>Draft genome of the hookworm Ancylostoma caninum.</title>
        <authorList>
            <person name="Mitreva M."/>
        </authorList>
    </citation>
    <scope>NUCLEOTIDE SEQUENCE [LARGE SCALE GENOMIC DNA]</scope>
    <source>
        <strain evidence="2 3">Baltimore</strain>
    </source>
</reference>
<feature type="compositionally biased region" description="Basic and acidic residues" evidence="1">
    <location>
        <begin position="235"/>
        <end position="249"/>
    </location>
</feature>
<organism evidence="2 3">
    <name type="scientific">Ancylostoma caninum</name>
    <name type="common">Dog hookworm</name>
    <dbReference type="NCBI Taxonomy" id="29170"/>
    <lineage>
        <taxon>Eukaryota</taxon>
        <taxon>Metazoa</taxon>
        <taxon>Ecdysozoa</taxon>
        <taxon>Nematoda</taxon>
        <taxon>Chromadorea</taxon>
        <taxon>Rhabditida</taxon>
        <taxon>Rhabditina</taxon>
        <taxon>Rhabditomorpha</taxon>
        <taxon>Strongyloidea</taxon>
        <taxon>Ancylostomatidae</taxon>
        <taxon>Ancylostomatinae</taxon>
        <taxon>Ancylostoma</taxon>
    </lineage>
</organism>
<accession>A0A368FWX2</accession>
<protein>
    <submittedName>
        <fullName evidence="2">Uncharacterized protein</fullName>
    </submittedName>
</protein>
<feature type="region of interest" description="Disordered" evidence="1">
    <location>
        <begin position="144"/>
        <end position="266"/>
    </location>
</feature>
<comment type="caution">
    <text evidence="2">The sequence shown here is derived from an EMBL/GenBank/DDBJ whole genome shotgun (WGS) entry which is preliminary data.</text>
</comment>